<sequence>MKYVDMQCNTKRDNKQITTIHQKVTPTLLYISTFPSYPTSHSRRNVKVSTTKTSTNSLIIILAHETQIRTFYTNKPCLTSPIREKNGKNLLRKAYFIK</sequence>
<accession>A0A5M9JFD9</accession>
<protein>
    <submittedName>
        <fullName evidence="1">Uncharacterized protein</fullName>
    </submittedName>
</protein>
<organism evidence="1 2">
    <name type="scientific">Monilinia fructicola</name>
    <name type="common">Brown rot fungus</name>
    <name type="synonym">Ciboria fructicola</name>
    <dbReference type="NCBI Taxonomy" id="38448"/>
    <lineage>
        <taxon>Eukaryota</taxon>
        <taxon>Fungi</taxon>
        <taxon>Dikarya</taxon>
        <taxon>Ascomycota</taxon>
        <taxon>Pezizomycotina</taxon>
        <taxon>Leotiomycetes</taxon>
        <taxon>Helotiales</taxon>
        <taxon>Sclerotiniaceae</taxon>
        <taxon>Monilinia</taxon>
    </lineage>
</organism>
<evidence type="ECO:0000313" key="2">
    <source>
        <dbReference type="Proteomes" id="UP000322873"/>
    </source>
</evidence>
<dbReference type="AlphaFoldDB" id="A0A5M9JFD9"/>
<evidence type="ECO:0000313" key="1">
    <source>
        <dbReference type="EMBL" id="KAA8566659.1"/>
    </source>
</evidence>
<dbReference type="Proteomes" id="UP000322873">
    <property type="component" value="Unassembled WGS sequence"/>
</dbReference>
<keyword evidence="2" id="KW-1185">Reference proteome</keyword>
<dbReference type="EMBL" id="VICG01000012">
    <property type="protein sequence ID" value="KAA8566659.1"/>
    <property type="molecule type" value="Genomic_DNA"/>
</dbReference>
<gene>
    <name evidence="1" type="ORF">EYC84_009197</name>
</gene>
<reference evidence="1 2" key="1">
    <citation type="submission" date="2019-06" db="EMBL/GenBank/DDBJ databases">
        <title>Genome Sequence of the Brown Rot Fungal Pathogen Monilinia fructicola.</title>
        <authorList>
            <person name="De Miccolis Angelini R.M."/>
            <person name="Landi L."/>
            <person name="Abate D."/>
            <person name="Pollastro S."/>
            <person name="Romanazzi G."/>
            <person name="Faretra F."/>
        </authorList>
    </citation>
    <scope>NUCLEOTIDE SEQUENCE [LARGE SCALE GENOMIC DNA]</scope>
    <source>
        <strain evidence="1 2">Mfrc123</strain>
    </source>
</reference>
<comment type="caution">
    <text evidence="1">The sequence shown here is derived from an EMBL/GenBank/DDBJ whole genome shotgun (WGS) entry which is preliminary data.</text>
</comment>
<name>A0A5M9JFD9_MONFR</name>
<proteinExistence type="predicted"/>